<dbReference type="KEGG" id="peg:E5R92_06250"/>
<reference evidence="2 3" key="1">
    <citation type="journal article" date="2020" name="Nat. Microbiol.">
        <title>Lysogenic host-virus interactions in SAR11 marine bacteria.</title>
        <authorList>
            <person name="Morris R.M."/>
            <person name="Cain K.R."/>
            <person name="Hvorecny K.L."/>
            <person name="Kollman J.M."/>
        </authorList>
    </citation>
    <scope>NUCLEOTIDE SEQUENCE [LARGE SCALE GENOMIC DNA]</scope>
    <source>
        <strain evidence="2 3">NP1</strain>
    </source>
</reference>
<feature type="domain" description="SHS2" evidence="1">
    <location>
        <begin position="7"/>
        <end position="185"/>
    </location>
</feature>
<dbReference type="RefSeq" id="WP_168607237.1">
    <property type="nucleotide sequence ID" value="NZ_CP038852.1"/>
</dbReference>
<dbReference type="SMART" id="SM00842">
    <property type="entry name" value="FtsA"/>
    <property type="match status" value="1"/>
</dbReference>
<name>A0A6H1Q4F6_9PROT</name>
<keyword evidence="2" id="KW-0131">Cell cycle</keyword>
<sequence length="369" mass="42534">MSDKKFQTIIDCGFSKIRAGTFNDEGTNNPFFIESNFYTDQSNFKLKIQKIVASLEKSTNEYIDNIDLMVDSSKMISVAISVFKKIEELKLRQDDILFLIQEAKQQIKKYYSDYNIVHIIINNYKIDNVDYSELPDEIDCQFISLDIIFICLPSELVLSFKNIFSELNISINQIICSSYAKSINYKNNLDLVGEVSFIDIGFKKTSIISFYNDKLIFFDALPIGGNHITKDISLLLKIDINEAEKLKLNFEKNNSQADNPSFSLEMLQKIAFARTEEILELCDKSLASNTKIKTQSKIILMGEGSKILDNKFKDKISFAKDIDFLEETLGDVCQSGYKLRKIYDKQEVVVVPKKQIKQGFFEKLFHFFK</sequence>
<dbReference type="GO" id="GO:0051301">
    <property type="term" value="P:cell division"/>
    <property type="evidence" value="ECO:0007669"/>
    <property type="project" value="UniProtKB-KW"/>
</dbReference>
<protein>
    <submittedName>
        <fullName evidence="2">Cell division protein FtsA</fullName>
    </submittedName>
</protein>
<evidence type="ECO:0000313" key="3">
    <source>
        <dbReference type="Proteomes" id="UP000501094"/>
    </source>
</evidence>
<dbReference type="InterPro" id="IPR043129">
    <property type="entry name" value="ATPase_NBD"/>
</dbReference>
<accession>A0A6H1Q4F6</accession>
<dbReference type="EMBL" id="CP038852">
    <property type="protein sequence ID" value="QIZ21380.1"/>
    <property type="molecule type" value="Genomic_DNA"/>
</dbReference>
<dbReference type="GO" id="GO:0009898">
    <property type="term" value="C:cytoplasmic side of plasma membrane"/>
    <property type="evidence" value="ECO:0007669"/>
    <property type="project" value="TreeGrafter"/>
</dbReference>
<dbReference type="Pfam" id="PF14450">
    <property type="entry name" value="FtsA"/>
    <property type="match status" value="1"/>
</dbReference>
<proteinExistence type="predicted"/>
<dbReference type="GO" id="GO:0032153">
    <property type="term" value="C:cell division site"/>
    <property type="evidence" value="ECO:0007669"/>
    <property type="project" value="TreeGrafter"/>
</dbReference>
<evidence type="ECO:0000259" key="1">
    <source>
        <dbReference type="SMART" id="SM00842"/>
    </source>
</evidence>
<dbReference type="Gene3D" id="3.30.420.40">
    <property type="match status" value="1"/>
</dbReference>
<evidence type="ECO:0000313" key="2">
    <source>
        <dbReference type="EMBL" id="QIZ21380.1"/>
    </source>
</evidence>
<dbReference type="PANTHER" id="PTHR32432">
    <property type="entry name" value="CELL DIVISION PROTEIN FTSA-RELATED"/>
    <property type="match status" value="1"/>
</dbReference>
<keyword evidence="2" id="KW-0132">Cell division</keyword>
<dbReference type="AlphaFoldDB" id="A0A6H1Q4F6"/>
<dbReference type="SUPFAM" id="SSF53067">
    <property type="entry name" value="Actin-like ATPase domain"/>
    <property type="match status" value="2"/>
</dbReference>
<organism evidence="2 3">
    <name type="scientific">Candidatus Pelagibacter giovannonii</name>
    <dbReference type="NCBI Taxonomy" id="2563896"/>
    <lineage>
        <taxon>Bacteria</taxon>
        <taxon>Pseudomonadati</taxon>
        <taxon>Pseudomonadota</taxon>
        <taxon>Alphaproteobacteria</taxon>
        <taxon>Candidatus Pelagibacterales</taxon>
        <taxon>Candidatus Pelagibacteraceae</taxon>
        <taxon>Candidatus Pelagibacter</taxon>
    </lineage>
</organism>
<dbReference type="InterPro" id="IPR050696">
    <property type="entry name" value="FtsA/MreB"/>
</dbReference>
<dbReference type="PANTHER" id="PTHR32432:SF4">
    <property type="entry name" value="CELL DIVISION PROTEIN FTSA"/>
    <property type="match status" value="1"/>
</dbReference>
<gene>
    <name evidence="2" type="ORF">E5R92_06250</name>
</gene>
<keyword evidence="3" id="KW-1185">Reference proteome</keyword>
<dbReference type="InterPro" id="IPR003494">
    <property type="entry name" value="SHS2_FtsA"/>
</dbReference>
<dbReference type="Proteomes" id="UP000501094">
    <property type="component" value="Chromosome"/>
</dbReference>